<evidence type="ECO:0000259" key="6">
    <source>
        <dbReference type="Pfam" id="PF05699"/>
    </source>
</evidence>
<evidence type="ECO:0000256" key="2">
    <source>
        <dbReference type="ARBA" id="ARBA00022723"/>
    </source>
</evidence>
<dbReference type="InterPro" id="IPR052035">
    <property type="entry name" value="ZnF_BED_domain_contain"/>
</dbReference>
<name>A0A1B8A8M2_FUSPO</name>
<dbReference type="SUPFAM" id="SSF53098">
    <property type="entry name" value="Ribonuclease H-like"/>
    <property type="match status" value="1"/>
</dbReference>
<organism evidence="7 8">
    <name type="scientific">Fusarium poae</name>
    <dbReference type="NCBI Taxonomy" id="36050"/>
    <lineage>
        <taxon>Eukaryota</taxon>
        <taxon>Fungi</taxon>
        <taxon>Dikarya</taxon>
        <taxon>Ascomycota</taxon>
        <taxon>Pezizomycotina</taxon>
        <taxon>Sordariomycetes</taxon>
        <taxon>Hypocreomycetidae</taxon>
        <taxon>Hypocreales</taxon>
        <taxon>Nectriaceae</taxon>
        <taxon>Fusarium</taxon>
    </lineage>
</organism>
<comment type="caution">
    <text evidence="7">The sequence shown here is derived from an EMBL/GenBank/DDBJ whole genome shotgun (WGS) entry which is preliminary data.</text>
</comment>
<protein>
    <recommendedName>
        <fullName evidence="6">HAT C-terminal dimerisation domain-containing protein</fullName>
    </recommendedName>
</protein>
<evidence type="ECO:0000313" key="7">
    <source>
        <dbReference type="EMBL" id="OBS16826.1"/>
    </source>
</evidence>
<dbReference type="GO" id="GO:0046983">
    <property type="term" value="F:protein dimerization activity"/>
    <property type="evidence" value="ECO:0007669"/>
    <property type="project" value="InterPro"/>
</dbReference>
<dbReference type="PANTHER" id="PTHR46481:SF10">
    <property type="entry name" value="ZINC FINGER BED DOMAIN-CONTAINING PROTEIN 39"/>
    <property type="match status" value="1"/>
</dbReference>
<sequence>MFDSCLLRLEGDCQLRVRKGGVEAQYGIIWQVAVAYEFLLSTLEKAKTEATHRVEPSYYSSCVNSAWAKLNKYYTKLDETPIYYAATVLHPGIQWSFLTKAYGEKEEWLFAARQLIQKLWEEEYRDLPAQWEISSSNLPAAVRAREYNPFDSFQDELISSTRHGHDEATDELERWLSTKQDIYTTYHNPLEYWSAKRFEYPRVAKMAIDIVSVPAMASECERTFSSAGSMVSPKRSRLDASTIAVTQTVRSWLRAGLLEGYEGFVYCRLSIHTRMD</sequence>
<dbReference type="InterPro" id="IPR008906">
    <property type="entry name" value="HATC_C_dom"/>
</dbReference>
<comment type="subcellular location">
    <subcellularLocation>
        <location evidence="1">Nucleus</location>
    </subcellularLocation>
</comment>
<keyword evidence="5" id="KW-0539">Nucleus</keyword>
<evidence type="ECO:0000256" key="1">
    <source>
        <dbReference type="ARBA" id="ARBA00004123"/>
    </source>
</evidence>
<dbReference type="EMBL" id="LYXU01000062">
    <property type="protein sequence ID" value="OBS16826.1"/>
    <property type="molecule type" value="Genomic_DNA"/>
</dbReference>
<dbReference type="Pfam" id="PF05699">
    <property type="entry name" value="Dimer_Tnp_hAT"/>
    <property type="match status" value="1"/>
</dbReference>
<keyword evidence="4" id="KW-0862">Zinc</keyword>
<feature type="domain" description="HAT C-terminal dimerisation" evidence="6">
    <location>
        <begin position="171"/>
        <end position="253"/>
    </location>
</feature>
<reference evidence="7 8" key="1">
    <citation type="submission" date="2016-06" db="EMBL/GenBank/DDBJ databases">
        <title>Living apart together: crosstalk between the core and supernumerary genomes in a fungal plant pathogen.</title>
        <authorList>
            <person name="Vanheule A."/>
            <person name="Audenaert K."/>
            <person name="Warris S."/>
            <person name="Van De Geest H."/>
            <person name="Schijlen E."/>
            <person name="Hofte M."/>
            <person name="De Saeger S."/>
            <person name="Haesaert G."/>
            <person name="Waalwijk C."/>
            <person name="Van Der Lee T."/>
        </authorList>
    </citation>
    <scope>NUCLEOTIDE SEQUENCE [LARGE SCALE GENOMIC DNA]</scope>
    <source>
        <strain evidence="7 8">2516</strain>
    </source>
</reference>
<dbReference type="InterPro" id="IPR012337">
    <property type="entry name" value="RNaseH-like_sf"/>
</dbReference>
<dbReference type="GO" id="GO:0005634">
    <property type="term" value="C:nucleus"/>
    <property type="evidence" value="ECO:0007669"/>
    <property type="project" value="UniProtKB-SubCell"/>
</dbReference>
<dbReference type="Proteomes" id="UP000091967">
    <property type="component" value="Unassembled WGS sequence"/>
</dbReference>
<gene>
    <name evidence="7" type="ORF">FPOA_12594</name>
</gene>
<accession>A0A1B8A8M2</accession>
<dbReference type="PANTHER" id="PTHR46481">
    <property type="entry name" value="ZINC FINGER BED DOMAIN-CONTAINING PROTEIN 4"/>
    <property type="match status" value="1"/>
</dbReference>
<keyword evidence="8" id="KW-1185">Reference proteome</keyword>
<evidence type="ECO:0000256" key="5">
    <source>
        <dbReference type="ARBA" id="ARBA00023242"/>
    </source>
</evidence>
<evidence type="ECO:0000313" key="8">
    <source>
        <dbReference type="Proteomes" id="UP000091967"/>
    </source>
</evidence>
<dbReference type="AlphaFoldDB" id="A0A1B8A8M2"/>
<keyword evidence="2" id="KW-0479">Metal-binding</keyword>
<evidence type="ECO:0000256" key="4">
    <source>
        <dbReference type="ARBA" id="ARBA00022833"/>
    </source>
</evidence>
<keyword evidence="3" id="KW-0863">Zinc-finger</keyword>
<dbReference type="STRING" id="36050.A0A1B8A8M2"/>
<evidence type="ECO:0000256" key="3">
    <source>
        <dbReference type="ARBA" id="ARBA00022771"/>
    </source>
</evidence>
<dbReference type="GO" id="GO:0008270">
    <property type="term" value="F:zinc ion binding"/>
    <property type="evidence" value="ECO:0007669"/>
    <property type="project" value="UniProtKB-KW"/>
</dbReference>
<proteinExistence type="predicted"/>